<sequence>MKNNFFYTFPAIKGIQSSKEYFVIMCPLKILSKLFIFNDDELPAEYRSQRILNKTRIPEMANYIIENPKDYVFSSLTASIDGEFEFSAFDAKTNEDIGILKVSMDSKLLINDGQHRRAAIEEALKASPELGEESISVVLFIDEGLRRSQQIFADLNKHAVNVSKSIGILYDSRDPIAIITKNLLEKNEYLKNFTDKENTSLPKYSAKLFILSSIFETNKKLLHKINPNDPEVFNFVLEFWNSLCNNINEWMFVFNKEMSAHNFRNTYINSNGVVLEAIGIIGNYLYTNNYSDWQNYIAKLNTIDWNRSNLKDWENRVIAPNGRIVKSASYVKLTCNLIKSKIDLPLTKDEEKLEKEFNK</sequence>
<dbReference type="InterPro" id="IPR017642">
    <property type="entry name" value="DNA_S_mod_DndB"/>
</dbReference>
<reference evidence="1 2" key="1">
    <citation type="submission" date="2020-08" db="EMBL/GenBank/DDBJ databases">
        <title>Genome public.</title>
        <authorList>
            <person name="Liu C."/>
            <person name="Sun Q."/>
        </authorList>
    </citation>
    <scope>NUCLEOTIDE SEQUENCE [LARGE SCALE GENOMIC DNA]</scope>
    <source>
        <strain evidence="1 2">NSJ-6</strain>
    </source>
</reference>
<dbReference type="EMBL" id="JACOOO010000029">
    <property type="protein sequence ID" value="MBC5629793.1"/>
    <property type="molecule type" value="Genomic_DNA"/>
</dbReference>
<keyword evidence="2" id="KW-1185">Reference proteome</keyword>
<accession>A0ABR7DG35</accession>
<organism evidence="1 2">
    <name type="scientific">Clostridium hominis</name>
    <dbReference type="NCBI Taxonomy" id="2763036"/>
    <lineage>
        <taxon>Bacteria</taxon>
        <taxon>Bacillati</taxon>
        <taxon>Bacillota</taxon>
        <taxon>Clostridia</taxon>
        <taxon>Eubacteriales</taxon>
        <taxon>Clostridiaceae</taxon>
        <taxon>Clostridium</taxon>
    </lineage>
</organism>
<comment type="caution">
    <text evidence="1">The sequence shown here is derived from an EMBL/GenBank/DDBJ whole genome shotgun (WGS) entry which is preliminary data.</text>
</comment>
<evidence type="ECO:0000313" key="2">
    <source>
        <dbReference type="Proteomes" id="UP000596929"/>
    </source>
</evidence>
<dbReference type="Proteomes" id="UP000596929">
    <property type="component" value="Unassembled WGS sequence"/>
</dbReference>
<name>A0ABR7DG35_9CLOT</name>
<gene>
    <name evidence="1" type="primary">dndB</name>
    <name evidence="1" type="ORF">H8S20_12965</name>
</gene>
<dbReference type="NCBIfam" id="TIGR03233">
    <property type="entry name" value="DNA_S_dndB"/>
    <property type="match status" value="1"/>
</dbReference>
<protein>
    <submittedName>
        <fullName evidence="1">DNA sulfur modification protein DndB</fullName>
    </submittedName>
</protein>
<proteinExistence type="predicted"/>
<dbReference type="CDD" id="cd16412">
    <property type="entry name" value="dndB"/>
    <property type="match status" value="1"/>
</dbReference>
<evidence type="ECO:0000313" key="1">
    <source>
        <dbReference type="EMBL" id="MBC5629793.1"/>
    </source>
</evidence>
<dbReference type="NCBIfam" id="TIGR03187">
    <property type="entry name" value="DGQHR"/>
    <property type="match status" value="1"/>
</dbReference>
<dbReference type="RefSeq" id="WP_186860393.1">
    <property type="nucleotide sequence ID" value="NZ_JACOOO010000029.1"/>
</dbReference>
<dbReference type="Pfam" id="PF14072">
    <property type="entry name" value="DndB"/>
    <property type="match status" value="1"/>
</dbReference>
<dbReference type="InterPro" id="IPR017601">
    <property type="entry name" value="DGQHR-contain_dom"/>
</dbReference>